<proteinExistence type="predicted"/>
<name>A0A857L525_9ACTN</name>
<sequence>MKFEPLSGGKGCSLLSAVPGPDLAAAGYTETEYAASGSVEGLTPDGPVAAADFTTRVLVRRPADDVAFNGTVVVEWLNVSSGNDAPAEYTYVAPELVRGGYAWVGVSAQFTGVEGGSGSVGIGGDSLATKDPDRYGTLHHPGDAYCHNMFAAIADAVRTADPLAGLTVEKVLAVGESQSAMALTTYVNTFAAAHGVFDGFLIHSRALAGLPLGPVGAGVDVTDTFRGAATPIHAGVRVPVFTVQTETDLLTNFRYHRARQPDSDLVRTWEVAGSAHADLHQVGPFEEYLGCSDPVNRGQQRFVLRAALRHLNTWVREGTAPPVAAPLSVGTTLLGQETTEPFFDVDDLGNVVGGVRTPCVEAPTQVLSGIVPDAISRICMLFGSTAPIPDDALLARYGTREAYLATYRSHTDAAIAAGFALLDDLDELLADARPDLIPE</sequence>
<dbReference type="InterPro" id="IPR045394">
    <property type="entry name" value="Abhydrolase_dom"/>
</dbReference>
<dbReference type="RefSeq" id="WP_040514185.1">
    <property type="nucleotide sequence ID" value="NZ_CP045804.1"/>
</dbReference>
<evidence type="ECO:0000259" key="1">
    <source>
        <dbReference type="Pfam" id="PF20091"/>
    </source>
</evidence>
<dbReference type="Pfam" id="PF20091">
    <property type="entry name" value="Abhydrolase_10"/>
    <property type="match status" value="1"/>
</dbReference>
<dbReference type="AlphaFoldDB" id="A0A857L525"/>
<feature type="domain" description="Alpha/beta hydrolase" evidence="1">
    <location>
        <begin position="5"/>
        <end position="429"/>
    </location>
</feature>
<gene>
    <name evidence="2" type="ORF">GII30_18455</name>
</gene>
<accession>A0A857L525</accession>
<dbReference type="EMBL" id="CP045810">
    <property type="protein sequence ID" value="QHN40875.1"/>
    <property type="molecule type" value="Genomic_DNA"/>
</dbReference>
<protein>
    <recommendedName>
        <fullName evidence="1">Alpha/beta hydrolase domain-containing protein</fullName>
    </recommendedName>
</protein>
<organism evidence="2">
    <name type="scientific">Gordonia amarae</name>
    <dbReference type="NCBI Taxonomy" id="36821"/>
    <lineage>
        <taxon>Bacteria</taxon>
        <taxon>Bacillati</taxon>
        <taxon>Actinomycetota</taxon>
        <taxon>Actinomycetes</taxon>
        <taxon>Mycobacteriales</taxon>
        <taxon>Gordoniaceae</taxon>
        <taxon>Gordonia</taxon>
    </lineage>
</organism>
<evidence type="ECO:0000313" key="2">
    <source>
        <dbReference type="EMBL" id="QHN40875.1"/>
    </source>
</evidence>
<reference evidence="2" key="1">
    <citation type="journal article" date="2021" name="Nat. Microbiol.">
        <title>Cocultivation of an ultrasmall environmental parasitic bacterium with lytic ability against bacteria associated with wastewater foams.</title>
        <authorList>
            <person name="Batinovic S."/>
            <person name="Rose J.J.A."/>
            <person name="Ratcliffe J."/>
            <person name="Seviour R.J."/>
            <person name="Petrovski S."/>
        </authorList>
    </citation>
    <scope>NUCLEOTIDE SEQUENCE</scope>
    <source>
        <strain evidence="2">CON44</strain>
    </source>
</reference>